<feature type="compositionally biased region" description="Low complexity" evidence="1">
    <location>
        <begin position="17"/>
        <end position="31"/>
    </location>
</feature>
<accession>A0ABV0RQI5</accession>
<comment type="caution">
    <text evidence="2">The sequence shown here is derived from an EMBL/GenBank/DDBJ whole genome shotgun (WGS) entry which is preliminary data.</text>
</comment>
<dbReference type="Proteomes" id="UP001434883">
    <property type="component" value="Unassembled WGS sequence"/>
</dbReference>
<feature type="region of interest" description="Disordered" evidence="1">
    <location>
        <begin position="17"/>
        <end position="59"/>
    </location>
</feature>
<organism evidence="2 3">
    <name type="scientific">Xenoophorus captivus</name>
    <dbReference type="NCBI Taxonomy" id="1517983"/>
    <lineage>
        <taxon>Eukaryota</taxon>
        <taxon>Metazoa</taxon>
        <taxon>Chordata</taxon>
        <taxon>Craniata</taxon>
        <taxon>Vertebrata</taxon>
        <taxon>Euteleostomi</taxon>
        <taxon>Actinopterygii</taxon>
        <taxon>Neopterygii</taxon>
        <taxon>Teleostei</taxon>
        <taxon>Neoteleostei</taxon>
        <taxon>Acanthomorphata</taxon>
        <taxon>Ovalentaria</taxon>
        <taxon>Atherinomorphae</taxon>
        <taxon>Cyprinodontiformes</taxon>
        <taxon>Goodeidae</taxon>
        <taxon>Xenoophorus</taxon>
    </lineage>
</organism>
<evidence type="ECO:0000313" key="3">
    <source>
        <dbReference type="Proteomes" id="UP001434883"/>
    </source>
</evidence>
<dbReference type="EMBL" id="JAHRIN010053407">
    <property type="protein sequence ID" value="MEQ2210495.1"/>
    <property type="molecule type" value="Genomic_DNA"/>
</dbReference>
<feature type="compositionally biased region" description="Polar residues" evidence="1">
    <location>
        <begin position="32"/>
        <end position="41"/>
    </location>
</feature>
<keyword evidence="3" id="KW-1185">Reference proteome</keyword>
<proteinExistence type="predicted"/>
<name>A0ABV0RQI5_9TELE</name>
<reference evidence="2 3" key="1">
    <citation type="submission" date="2021-06" db="EMBL/GenBank/DDBJ databases">
        <authorList>
            <person name="Palmer J.M."/>
        </authorList>
    </citation>
    <scope>NUCLEOTIDE SEQUENCE [LARGE SCALE GENOMIC DNA]</scope>
    <source>
        <strain evidence="2 3">XC_2019</strain>
        <tissue evidence="2">Muscle</tissue>
    </source>
</reference>
<evidence type="ECO:0000256" key="1">
    <source>
        <dbReference type="SAM" id="MobiDB-lite"/>
    </source>
</evidence>
<evidence type="ECO:0000313" key="2">
    <source>
        <dbReference type="EMBL" id="MEQ2210495.1"/>
    </source>
</evidence>
<sequence length="144" mass="15214">LALHSRLPCCCCCSSAPSGSSVRVQSRRNSQATDSVNNCTDQSDDIQPGHRSDPPPCSPGCKTGRKVALQRVASSGTHGCFSPNVCAKCGGHSLLKPRVCFEASQQAADRYPLPRSAATWRAASPTTEILMCCPMPSRLNGPVL</sequence>
<feature type="non-terminal residue" evidence="2">
    <location>
        <position position="1"/>
    </location>
</feature>
<gene>
    <name evidence="2" type="ORF">XENOCAPTIV_014448</name>
</gene>
<protein>
    <submittedName>
        <fullName evidence="2">Uncharacterized protein</fullName>
    </submittedName>
</protein>